<evidence type="ECO:0000256" key="1">
    <source>
        <dbReference type="SAM" id="MobiDB-lite"/>
    </source>
</evidence>
<proteinExistence type="predicted"/>
<accession>A0A1I7WW32</accession>
<name>A0A1I7WW32_HETBA</name>
<reference evidence="3" key="1">
    <citation type="submission" date="2016-11" db="UniProtKB">
        <authorList>
            <consortium name="WormBaseParasite"/>
        </authorList>
    </citation>
    <scope>IDENTIFICATION</scope>
</reference>
<feature type="compositionally biased region" description="Polar residues" evidence="1">
    <location>
        <begin position="41"/>
        <end position="54"/>
    </location>
</feature>
<sequence>MIARKFAKLLVENQFQILDRPENDSKLDIFLPKEEVGLNRPPSTNASRFDSIQPPSLPPKSEEVQIRQNALRNEHQNQSIDSCTSFSSGGTFHQRMNGLRNNNLQECSQRYQYTYEEQLLMIYIKQNPEVVSSLGISFPDSTRYAIRDVPWRKVELRAIDDEAPSYQPQAIIYYIYISFSTDNESNHKEKIICTCFPNYKQGRYVKKSQGAPVVLPPSIRFRKTAENVSREMYDKRQNNEEMYGKGGSSLIAAEIRSLKEREEELRRSRSELGLPTLEVR</sequence>
<evidence type="ECO:0000313" key="3">
    <source>
        <dbReference type="WBParaSite" id="Hba_09382"/>
    </source>
</evidence>
<dbReference type="AlphaFoldDB" id="A0A1I7WW32"/>
<organism evidence="2 3">
    <name type="scientific">Heterorhabditis bacteriophora</name>
    <name type="common">Entomopathogenic nematode worm</name>
    <dbReference type="NCBI Taxonomy" id="37862"/>
    <lineage>
        <taxon>Eukaryota</taxon>
        <taxon>Metazoa</taxon>
        <taxon>Ecdysozoa</taxon>
        <taxon>Nematoda</taxon>
        <taxon>Chromadorea</taxon>
        <taxon>Rhabditida</taxon>
        <taxon>Rhabditina</taxon>
        <taxon>Rhabditomorpha</taxon>
        <taxon>Strongyloidea</taxon>
        <taxon>Heterorhabditidae</taxon>
        <taxon>Heterorhabditis</taxon>
    </lineage>
</organism>
<keyword evidence="2" id="KW-1185">Reference proteome</keyword>
<dbReference type="Proteomes" id="UP000095283">
    <property type="component" value="Unplaced"/>
</dbReference>
<evidence type="ECO:0000313" key="2">
    <source>
        <dbReference type="Proteomes" id="UP000095283"/>
    </source>
</evidence>
<feature type="region of interest" description="Disordered" evidence="1">
    <location>
        <begin position="36"/>
        <end position="60"/>
    </location>
</feature>
<dbReference type="WBParaSite" id="Hba_09382">
    <property type="protein sequence ID" value="Hba_09382"/>
    <property type="gene ID" value="Hba_09382"/>
</dbReference>
<protein>
    <submittedName>
        <fullName evidence="3">Uncharacterized protein</fullName>
    </submittedName>
</protein>